<name>D3S226_FERPA</name>
<dbReference type="PANTHER" id="PTHR43179:SF12">
    <property type="entry name" value="GALACTOFURANOSYLTRANSFERASE GLFT2"/>
    <property type="match status" value="1"/>
</dbReference>
<dbReference type="PANTHER" id="PTHR43179">
    <property type="entry name" value="RHAMNOSYLTRANSFERASE WBBL"/>
    <property type="match status" value="1"/>
</dbReference>
<protein>
    <submittedName>
        <fullName evidence="5">Glycosyl transferase family 2</fullName>
    </submittedName>
</protein>
<dbReference type="CAZy" id="GT2">
    <property type="family name" value="Glycosyltransferase Family 2"/>
</dbReference>
<dbReference type="eggNOG" id="arCOG01383">
    <property type="taxonomic scope" value="Archaea"/>
</dbReference>
<keyword evidence="6" id="KW-1185">Reference proteome</keyword>
<dbReference type="RefSeq" id="WP_012966851.1">
    <property type="nucleotide sequence ID" value="NC_013849.1"/>
</dbReference>
<dbReference type="GeneID" id="25395330"/>
<dbReference type="InterPro" id="IPR029044">
    <property type="entry name" value="Nucleotide-diphossugar_trans"/>
</dbReference>
<reference evidence="6" key="1">
    <citation type="submission" date="2010-02" db="EMBL/GenBank/DDBJ databases">
        <title>Complete sequence of Ferroglobus placidus DSM 10642.</title>
        <authorList>
            <consortium name="US DOE Joint Genome Institute"/>
            <person name="Lucas S."/>
            <person name="Copeland A."/>
            <person name="Lapidus A."/>
            <person name="Cheng J.-F."/>
            <person name="Bruce D."/>
            <person name="Goodwin L."/>
            <person name="Pitluck S."/>
            <person name="Saunders E."/>
            <person name="Brettin T."/>
            <person name="Detter J.C."/>
            <person name="Han C."/>
            <person name="Tapia R."/>
            <person name="Larimer F."/>
            <person name="Land M."/>
            <person name="Hauser L."/>
            <person name="Kyrpides N."/>
            <person name="Ivanova N."/>
            <person name="Holmes D."/>
            <person name="Lovley D."/>
            <person name="Kyrpides N."/>
            <person name="Anderson I.J."/>
            <person name="Woyke T."/>
        </authorList>
    </citation>
    <scope>NUCLEOTIDE SEQUENCE [LARGE SCALE GENOMIC DNA]</scope>
    <source>
        <strain evidence="6">DSM 10642 / AEDII12DO</strain>
    </source>
</reference>
<dbReference type="STRING" id="589924.Ferp_2405"/>
<proteinExistence type="inferred from homology"/>
<evidence type="ECO:0000313" key="6">
    <source>
        <dbReference type="Proteomes" id="UP000002613"/>
    </source>
</evidence>
<dbReference type="OrthoDB" id="46222at2157"/>
<feature type="domain" description="Glycosyltransferase 2-like" evidence="4">
    <location>
        <begin position="9"/>
        <end position="130"/>
    </location>
</feature>
<gene>
    <name evidence="5" type="ordered locus">Ferp_2405</name>
</gene>
<evidence type="ECO:0000256" key="1">
    <source>
        <dbReference type="ARBA" id="ARBA00006739"/>
    </source>
</evidence>
<accession>D3S226</accession>
<dbReference type="InterPro" id="IPR001173">
    <property type="entry name" value="Glyco_trans_2-like"/>
</dbReference>
<evidence type="ECO:0000259" key="4">
    <source>
        <dbReference type="Pfam" id="PF00535"/>
    </source>
</evidence>
<dbReference type="AlphaFoldDB" id="D3S226"/>
<dbReference type="KEGG" id="fpl:Ferp_2405"/>
<evidence type="ECO:0000256" key="2">
    <source>
        <dbReference type="ARBA" id="ARBA00022676"/>
    </source>
</evidence>
<sequence length="338" mass="39799">MQNRKILGIVITYKETKMAEKAIRSLVNADVDVSLVFNGWSENYSSWISKNESHIDFKFLNNSNIGFCRGNNQAMKLAINKRYDYVFLLNNDAWVEEDCIYELVKEMERYDKLGMVQPKVYKAWNDKILDTTGLIFRYGDKYSWTYGLGYVIDRGQNECDEGQYDELSDVIGCCACAVLYRVHMLKRVGLFWEKLWSMGEDVELSWRAYKHGWKAKFVPSAIAYHWRGYSLSKHNNRSENTPLKKLWDVLGYRNWTLTLARHGNQRQKLFTSAMWSYYGCKSWVGKRLGRNNVGGYYIWLCSLALVSEKYQLKMEEAYCQLFKECNIEVDDRCRSIEQ</sequence>
<dbReference type="HOGENOM" id="CLU_023845_4_1_2"/>
<evidence type="ECO:0000256" key="3">
    <source>
        <dbReference type="ARBA" id="ARBA00022679"/>
    </source>
</evidence>
<dbReference type="GO" id="GO:0016757">
    <property type="term" value="F:glycosyltransferase activity"/>
    <property type="evidence" value="ECO:0007669"/>
    <property type="project" value="UniProtKB-KW"/>
</dbReference>
<dbReference type="Pfam" id="PF00535">
    <property type="entry name" value="Glycos_transf_2"/>
    <property type="match status" value="1"/>
</dbReference>
<keyword evidence="2" id="KW-0328">Glycosyltransferase</keyword>
<evidence type="ECO:0000313" key="5">
    <source>
        <dbReference type="EMBL" id="ADC66517.1"/>
    </source>
</evidence>
<comment type="similarity">
    <text evidence="1">Belongs to the glycosyltransferase 2 family.</text>
</comment>
<dbReference type="Gene3D" id="3.90.550.10">
    <property type="entry name" value="Spore Coat Polysaccharide Biosynthesis Protein SpsA, Chain A"/>
    <property type="match status" value="1"/>
</dbReference>
<dbReference type="EMBL" id="CP001899">
    <property type="protein sequence ID" value="ADC66517.1"/>
    <property type="molecule type" value="Genomic_DNA"/>
</dbReference>
<dbReference type="PaxDb" id="589924-Ferp_2405"/>
<organism evidence="5 6">
    <name type="scientific">Ferroglobus placidus (strain DSM 10642 / AEDII12DO)</name>
    <dbReference type="NCBI Taxonomy" id="589924"/>
    <lineage>
        <taxon>Archaea</taxon>
        <taxon>Methanobacteriati</taxon>
        <taxon>Methanobacteriota</taxon>
        <taxon>Archaeoglobi</taxon>
        <taxon>Archaeoglobales</taxon>
        <taxon>Archaeoglobaceae</taxon>
        <taxon>Ferroglobus</taxon>
    </lineage>
</organism>
<keyword evidence="3 5" id="KW-0808">Transferase</keyword>
<reference evidence="5 6" key="2">
    <citation type="journal article" date="2011" name="Stand. Genomic Sci.">
        <title>Complete genome sequence of Ferroglobus placidus AEDII12DO.</title>
        <authorList>
            <person name="Anderson I."/>
            <person name="Risso C."/>
            <person name="Holmes D."/>
            <person name="Lucas S."/>
            <person name="Copeland A."/>
            <person name="Lapidus A."/>
            <person name="Cheng J.F."/>
            <person name="Bruce D."/>
            <person name="Goodwin L."/>
            <person name="Pitluck S."/>
            <person name="Saunders E."/>
            <person name="Brettin T."/>
            <person name="Detter J.C."/>
            <person name="Han C."/>
            <person name="Tapia R."/>
            <person name="Larimer F."/>
            <person name="Land M."/>
            <person name="Hauser L."/>
            <person name="Woyke T."/>
            <person name="Lovley D."/>
            <person name="Kyrpides N."/>
            <person name="Ivanova N."/>
        </authorList>
    </citation>
    <scope>NUCLEOTIDE SEQUENCE [LARGE SCALE GENOMIC DNA]</scope>
    <source>
        <strain evidence="6">DSM 10642 / AEDII12DO</strain>
    </source>
</reference>
<dbReference type="SUPFAM" id="SSF53448">
    <property type="entry name" value="Nucleotide-diphospho-sugar transferases"/>
    <property type="match status" value="1"/>
</dbReference>
<dbReference type="Proteomes" id="UP000002613">
    <property type="component" value="Chromosome"/>
</dbReference>